<dbReference type="InterPro" id="IPR011050">
    <property type="entry name" value="Pectin_lyase_fold/virulence"/>
</dbReference>
<dbReference type="AlphaFoldDB" id="A0A2W5TQ04"/>
<organism evidence="1 2">
    <name type="scientific">Archangium gephyra</name>
    <dbReference type="NCBI Taxonomy" id="48"/>
    <lineage>
        <taxon>Bacteria</taxon>
        <taxon>Pseudomonadati</taxon>
        <taxon>Myxococcota</taxon>
        <taxon>Myxococcia</taxon>
        <taxon>Myxococcales</taxon>
        <taxon>Cystobacterineae</taxon>
        <taxon>Archangiaceae</taxon>
        <taxon>Archangium</taxon>
    </lineage>
</organism>
<comment type="caution">
    <text evidence="1">The sequence shown here is derived from an EMBL/GenBank/DDBJ whole genome shotgun (WGS) entry which is preliminary data.</text>
</comment>
<dbReference type="InterPro" id="IPR012334">
    <property type="entry name" value="Pectin_lyas_fold"/>
</dbReference>
<evidence type="ECO:0000313" key="1">
    <source>
        <dbReference type="EMBL" id="PZR15443.1"/>
    </source>
</evidence>
<dbReference type="SMART" id="SM00710">
    <property type="entry name" value="PbH1"/>
    <property type="match status" value="6"/>
</dbReference>
<sequence length="460" mass="47890">MKSGRTVAKFDSSITPRRGTDINAVCEPMSSVETFSTAWNAHRRTVTSESHFKLRGMSRLLGAVLCVVGFVAQATPCDAGCDVVLTGNARKNVNGAALRGGETVCLSAGSVSDVWIHDVKPDAGVVTVRACDGTLRIAGGTNVAITAQDVSWLRITGDDGDGGRALIIDGTDAGYVIGVSLGGCAQHVELDHLEVFGTSYTSLRHGSEEAACPVQRGLFVHDNWFHDVGGEGLFVGMNKEPTSFTWEDVEIARNVIERPGYQGLKVGQVKNVWMHDNVIVAAGSRNVAGEDTGFPIGPRVEGVIERNVVLGAQRDCVAIGGRDAKLTVKNNLLVDCGNAGIMLGGVGHSSERRIDLVFNTIVRPAADGVLDWSAGDGAGVVANNLVVDVPTNKAAVAVKPNFDAVGNLKSASAVDAFTSTDEGEPRAVANRCVSPGAECGARVDGGGARGSSGVAPRHHA</sequence>
<evidence type="ECO:0000313" key="2">
    <source>
        <dbReference type="Proteomes" id="UP000249061"/>
    </source>
</evidence>
<reference evidence="1 2" key="1">
    <citation type="submission" date="2017-08" db="EMBL/GenBank/DDBJ databases">
        <title>Infants hospitalized years apart are colonized by the same room-sourced microbial strains.</title>
        <authorList>
            <person name="Brooks B."/>
            <person name="Olm M.R."/>
            <person name="Firek B.A."/>
            <person name="Baker R."/>
            <person name="Thomas B.C."/>
            <person name="Morowitz M.J."/>
            <person name="Banfield J.F."/>
        </authorList>
    </citation>
    <scope>NUCLEOTIDE SEQUENCE [LARGE SCALE GENOMIC DNA]</scope>
    <source>
        <strain evidence="1">S2_003_000_R2_14</strain>
    </source>
</reference>
<dbReference type="SUPFAM" id="SSF51126">
    <property type="entry name" value="Pectin lyase-like"/>
    <property type="match status" value="1"/>
</dbReference>
<accession>A0A2W5TQ04</accession>
<proteinExistence type="predicted"/>
<name>A0A2W5TQ04_9BACT</name>
<dbReference type="EMBL" id="QFQP01000005">
    <property type="protein sequence ID" value="PZR15443.1"/>
    <property type="molecule type" value="Genomic_DNA"/>
</dbReference>
<dbReference type="Proteomes" id="UP000249061">
    <property type="component" value="Unassembled WGS sequence"/>
</dbReference>
<dbReference type="InterPro" id="IPR006626">
    <property type="entry name" value="PbH1"/>
</dbReference>
<dbReference type="Gene3D" id="2.160.20.10">
    <property type="entry name" value="Single-stranded right-handed beta-helix, Pectin lyase-like"/>
    <property type="match status" value="1"/>
</dbReference>
<gene>
    <name evidence="1" type="ORF">DI536_08305</name>
</gene>
<protein>
    <submittedName>
        <fullName evidence="1">Uncharacterized protein</fullName>
    </submittedName>
</protein>